<dbReference type="EMBL" id="MRCE01000040">
    <property type="protein sequence ID" value="OKH32345.1"/>
    <property type="molecule type" value="Genomic_DNA"/>
</dbReference>
<sequence length="659" mass="75810">MDRKLRTVYLADVAAFGLFLFGHSINNTPIVWISIATGLPLSSYLVAKVPSRKQLEDSKAQRIYELESQLTKLLDEKSWNENLNSNQVEKLIKEKQELEQKLIGEKLELEQKLLSENNQKAAYYKELLQDRDAQIEQLKQQLNRETTKLKTEYSAMIANIETAHKAEIEQLQVEYSGVVTELSQQLEQAISVTEQIKEDADNKILAAQKLTEENNEIKQQLRYQAEQQELARRELSLEERRIHVELTNERALLQKKIDDGLIQNERLKNIIEVLEVEKQQLAEQVAEYHIMLFKEKCDDNYSVKMVQKLLLEADINTEFLTMEEKQDGKVTVIYLRPISAFNENKLKTVCDQLPGFLNLTRKPTIVVSNGRLEVRIDKRSDKEKALANRERLEKSLISIDDCVQKNLGFLVIGEPGSAKSTGALYIANAIINQELSQKGIDDLIEPDSAMLLAFDIHHSTSWDDAGIKVIDNPLDIYQQFKYLQTEYDKRKPGNKTNRLIIFFDEMAETLDRIEVAVAEKEGTKKAGSDAVSYIQNLYRSFGTGGRKKYINFIGMNHSYNVKALGIDGYYRNCFVSILLNDACRHYINTTTKHLPEGKKEQFWHWLELMSNRYIALATGAIDDRLLKHPTHHDYPQIKDGNLPKNLQPVKQLPLDIKLV</sequence>
<dbReference type="OrthoDB" id="472584at2"/>
<evidence type="ECO:0000313" key="3">
    <source>
        <dbReference type="EMBL" id="OKH32345.1"/>
    </source>
</evidence>
<evidence type="ECO:0000256" key="1">
    <source>
        <dbReference type="SAM" id="Coils"/>
    </source>
</evidence>
<feature type="coiled-coil region" evidence="1">
    <location>
        <begin position="183"/>
        <end position="238"/>
    </location>
</feature>
<proteinExistence type="predicted"/>
<keyword evidence="2" id="KW-1133">Transmembrane helix</keyword>
<feature type="coiled-coil region" evidence="1">
    <location>
        <begin position="81"/>
        <end position="155"/>
    </location>
</feature>
<evidence type="ECO:0000256" key="2">
    <source>
        <dbReference type="SAM" id="Phobius"/>
    </source>
</evidence>
<protein>
    <submittedName>
        <fullName evidence="3">Uncharacterized protein</fullName>
    </submittedName>
</protein>
<reference evidence="3 4" key="1">
    <citation type="submission" date="2016-11" db="EMBL/GenBank/DDBJ databases">
        <title>Draft Genome Sequences of Nine Cyanobacterial Strains from Diverse Habitats.</title>
        <authorList>
            <person name="Zhu T."/>
            <person name="Hou S."/>
            <person name="Lu X."/>
            <person name="Hess W.R."/>
        </authorList>
    </citation>
    <scope>NUCLEOTIDE SEQUENCE [LARGE SCALE GENOMIC DNA]</scope>
    <source>
        <strain evidence="3 4">IAM M-71</strain>
    </source>
</reference>
<feature type="coiled-coil region" evidence="1">
    <location>
        <begin position="264"/>
        <end position="291"/>
    </location>
</feature>
<dbReference type="STRING" id="454136.NIES2119_26270"/>
<name>A0A1U7I7I3_9CYAN</name>
<dbReference type="RefSeq" id="WP_073596449.1">
    <property type="nucleotide sequence ID" value="NZ_MRCE01000040.1"/>
</dbReference>
<feature type="transmembrane region" description="Helical" evidence="2">
    <location>
        <begin position="7"/>
        <end position="24"/>
    </location>
</feature>
<gene>
    <name evidence="3" type="ORF">NIES2119_26270</name>
</gene>
<organism evidence="3 4">
    <name type="scientific">[Phormidium ambiguum] IAM M-71</name>
    <dbReference type="NCBI Taxonomy" id="454136"/>
    <lineage>
        <taxon>Bacteria</taxon>
        <taxon>Bacillati</taxon>
        <taxon>Cyanobacteriota</taxon>
        <taxon>Cyanophyceae</taxon>
        <taxon>Oscillatoriophycideae</taxon>
        <taxon>Aerosakkonematales</taxon>
        <taxon>Aerosakkonemataceae</taxon>
        <taxon>Floridanema</taxon>
    </lineage>
</organism>
<dbReference type="Proteomes" id="UP000185860">
    <property type="component" value="Unassembled WGS sequence"/>
</dbReference>
<comment type="caution">
    <text evidence="3">The sequence shown here is derived from an EMBL/GenBank/DDBJ whole genome shotgun (WGS) entry which is preliminary data.</text>
</comment>
<evidence type="ECO:0000313" key="4">
    <source>
        <dbReference type="Proteomes" id="UP000185860"/>
    </source>
</evidence>
<keyword evidence="2" id="KW-0812">Transmembrane</keyword>
<accession>A0A1U7I7I3</accession>
<dbReference type="AlphaFoldDB" id="A0A1U7I7I3"/>
<keyword evidence="2" id="KW-0472">Membrane</keyword>
<keyword evidence="1" id="KW-0175">Coiled coil</keyword>